<dbReference type="GO" id="GO:0005254">
    <property type="term" value="F:chloride channel activity"/>
    <property type="evidence" value="ECO:0007669"/>
    <property type="project" value="UniProtKB-KW"/>
</dbReference>
<keyword evidence="6" id="KW-0407">Ion channel</keyword>
<dbReference type="EMBL" id="UYRT01014549">
    <property type="protein sequence ID" value="VDK54109.1"/>
    <property type="molecule type" value="Genomic_DNA"/>
</dbReference>
<proteinExistence type="inferred from homology"/>
<comment type="subcellular location">
    <subcellularLocation>
        <location evidence="6">Cell membrane</location>
        <topology evidence="6">Multi-pass membrane protein</topology>
    </subcellularLocation>
    <subcellularLocation>
        <location evidence="1">Membrane</location>
    </subcellularLocation>
</comment>
<evidence type="ECO:0000256" key="6">
    <source>
        <dbReference type="RuleBase" id="RU363126"/>
    </source>
</evidence>
<evidence type="ECO:0000313" key="9">
    <source>
        <dbReference type="WBParaSite" id="GPUH_0000629001-mRNA-1"/>
    </source>
</evidence>
<evidence type="ECO:0000256" key="2">
    <source>
        <dbReference type="ARBA" id="ARBA00022692"/>
    </source>
</evidence>
<accession>A0A183DC40</accession>
<evidence type="ECO:0000256" key="4">
    <source>
        <dbReference type="ARBA" id="ARBA00023136"/>
    </source>
</evidence>
<evidence type="ECO:0000256" key="5">
    <source>
        <dbReference type="ARBA" id="ARBA00034769"/>
    </source>
</evidence>
<keyword evidence="8" id="KW-1185">Reference proteome</keyword>
<evidence type="ECO:0000256" key="3">
    <source>
        <dbReference type="ARBA" id="ARBA00022989"/>
    </source>
</evidence>
<name>A0A183DC40_9BILA</name>
<dbReference type="Pfam" id="PF01062">
    <property type="entry name" value="Bestrophin"/>
    <property type="match status" value="1"/>
</dbReference>
<keyword evidence="2" id="KW-0812">Transmembrane</keyword>
<dbReference type="GO" id="GO:0034707">
    <property type="term" value="C:chloride channel complex"/>
    <property type="evidence" value="ECO:0007669"/>
    <property type="project" value="UniProtKB-KW"/>
</dbReference>
<dbReference type="GO" id="GO:0005886">
    <property type="term" value="C:plasma membrane"/>
    <property type="evidence" value="ECO:0007669"/>
    <property type="project" value="UniProtKB-SubCell"/>
</dbReference>
<dbReference type="PANTHER" id="PTHR10736:SF28">
    <property type="entry name" value="BESTROPHIN HOMOLOG 13"/>
    <property type="match status" value="1"/>
</dbReference>
<keyword evidence="4" id="KW-0472">Membrane</keyword>
<keyword evidence="6" id="KW-0406">Ion transport</keyword>
<evidence type="ECO:0000256" key="1">
    <source>
        <dbReference type="ARBA" id="ARBA00004370"/>
    </source>
</evidence>
<protein>
    <recommendedName>
        <fullName evidence="6">Bestrophin homolog</fullName>
    </recommendedName>
</protein>
<keyword evidence="6" id="KW-0813">Transport</keyword>
<comment type="function">
    <text evidence="6">Forms chloride channels.</text>
</comment>
<keyword evidence="6" id="KW-1003">Cell membrane</keyword>
<dbReference type="AlphaFoldDB" id="A0A183DC40"/>
<dbReference type="OrthoDB" id="5807917at2759"/>
<keyword evidence="6" id="KW-0869">Chloride channel</keyword>
<comment type="similarity">
    <text evidence="5 6">Belongs to the anion channel-forming bestrophin (TC 1.A.46) family. Calcium-sensitive chloride channel subfamily.</text>
</comment>
<evidence type="ECO:0000313" key="8">
    <source>
        <dbReference type="Proteomes" id="UP000271098"/>
    </source>
</evidence>
<dbReference type="InterPro" id="IPR000615">
    <property type="entry name" value="Bestrophin"/>
</dbReference>
<keyword evidence="6" id="KW-0868">Chloride</keyword>
<dbReference type="Proteomes" id="UP000271098">
    <property type="component" value="Unassembled WGS sequence"/>
</dbReference>
<sequence length="116" mass="13690">MAMKLCVFQVGQDLMRPFGMDDDDFELDYIFERNVATSFAIVDRLQMADYMPLEDDQFWKLDGPGLITMPRTGLSGQCKQHRPIRHVPSYRPNEHHELEEGRTRCNALKKRWHGYE</sequence>
<reference evidence="7 8" key="2">
    <citation type="submission" date="2018-11" db="EMBL/GenBank/DDBJ databases">
        <authorList>
            <consortium name="Pathogen Informatics"/>
        </authorList>
    </citation>
    <scope>NUCLEOTIDE SEQUENCE [LARGE SCALE GENOMIC DNA]</scope>
</reference>
<dbReference type="InterPro" id="IPR021134">
    <property type="entry name" value="Bestrophin-like"/>
</dbReference>
<evidence type="ECO:0000313" key="7">
    <source>
        <dbReference type="EMBL" id="VDK54109.1"/>
    </source>
</evidence>
<dbReference type="WBParaSite" id="GPUH_0000629001-mRNA-1">
    <property type="protein sequence ID" value="GPUH_0000629001-mRNA-1"/>
    <property type="gene ID" value="GPUH_0000629001"/>
</dbReference>
<reference evidence="9" key="1">
    <citation type="submission" date="2016-06" db="UniProtKB">
        <authorList>
            <consortium name="WormBaseParasite"/>
        </authorList>
    </citation>
    <scope>IDENTIFICATION</scope>
</reference>
<dbReference type="PANTHER" id="PTHR10736">
    <property type="entry name" value="BESTROPHIN"/>
    <property type="match status" value="1"/>
</dbReference>
<organism evidence="9">
    <name type="scientific">Gongylonema pulchrum</name>
    <dbReference type="NCBI Taxonomy" id="637853"/>
    <lineage>
        <taxon>Eukaryota</taxon>
        <taxon>Metazoa</taxon>
        <taxon>Ecdysozoa</taxon>
        <taxon>Nematoda</taxon>
        <taxon>Chromadorea</taxon>
        <taxon>Rhabditida</taxon>
        <taxon>Spirurina</taxon>
        <taxon>Spiruromorpha</taxon>
        <taxon>Spiruroidea</taxon>
        <taxon>Gongylonematidae</taxon>
        <taxon>Gongylonema</taxon>
    </lineage>
</organism>
<keyword evidence="3" id="KW-1133">Transmembrane helix</keyword>
<gene>
    <name evidence="7" type="ORF">GPUH_LOCUS6281</name>
</gene>